<dbReference type="AlphaFoldDB" id="A0A916RWM2"/>
<proteinExistence type="predicted"/>
<dbReference type="SFLD" id="SFLDS00003">
    <property type="entry name" value="Haloacid_Dehalogenase"/>
    <property type="match status" value="1"/>
</dbReference>
<dbReference type="RefSeq" id="WP_188384321.1">
    <property type="nucleotide sequence ID" value="NZ_BMEY01000007.1"/>
</dbReference>
<dbReference type="Proteomes" id="UP000613512">
    <property type="component" value="Unassembled WGS sequence"/>
</dbReference>
<dbReference type="InterPro" id="IPR036412">
    <property type="entry name" value="HAD-like_sf"/>
</dbReference>
<dbReference type="GO" id="GO:0006281">
    <property type="term" value="P:DNA repair"/>
    <property type="evidence" value="ECO:0007669"/>
    <property type="project" value="TreeGrafter"/>
</dbReference>
<evidence type="ECO:0000313" key="3">
    <source>
        <dbReference type="EMBL" id="GGA74384.1"/>
    </source>
</evidence>
<dbReference type="GO" id="GO:0005829">
    <property type="term" value="C:cytosol"/>
    <property type="evidence" value="ECO:0007669"/>
    <property type="project" value="TreeGrafter"/>
</dbReference>
<keyword evidence="2" id="KW-0460">Magnesium</keyword>
<dbReference type="InterPro" id="IPR006439">
    <property type="entry name" value="HAD-SF_hydro_IA"/>
</dbReference>
<dbReference type="PANTHER" id="PTHR43434:SF25">
    <property type="entry name" value="PHOSPHOGLYCOLATE PHOSPHATASE"/>
    <property type="match status" value="1"/>
</dbReference>
<dbReference type="InterPro" id="IPR041492">
    <property type="entry name" value="HAD_2"/>
</dbReference>
<dbReference type="SFLD" id="SFLDG01129">
    <property type="entry name" value="C1.5:_HAD__Beta-PGM__Phosphata"/>
    <property type="match status" value="1"/>
</dbReference>
<reference evidence="3" key="2">
    <citation type="submission" date="2020-09" db="EMBL/GenBank/DDBJ databases">
        <authorList>
            <person name="Sun Q."/>
            <person name="Zhou Y."/>
        </authorList>
    </citation>
    <scope>NUCLEOTIDE SEQUENCE</scope>
    <source>
        <strain evidence="3">CGMCC 1.12408</strain>
    </source>
</reference>
<name>A0A916RWM2_9BACI</name>
<gene>
    <name evidence="3" type="ORF">GCM10008025_17650</name>
</gene>
<evidence type="ECO:0000256" key="2">
    <source>
        <dbReference type="ARBA" id="ARBA00022842"/>
    </source>
</evidence>
<dbReference type="InterPro" id="IPR023198">
    <property type="entry name" value="PGP-like_dom2"/>
</dbReference>
<sequence>MNNNKGLTILWDFDGTLFDTYPVYTKLFKKVLADRNIDEKDVYQNIKISFRHANNYYNLSEEQLKEFASLEEEIPPQEMMPFSGVEKVLQYANNNVIMTHKLGKDVRKILRYYGWEKYFSEIVAGDDGFPRKPNKESYEYLHEKYNIDLVIGDRELDIIPAKELNIKSCLFQNNKSNLADFYLNDYGEFWTKVVEEFN</sequence>
<keyword evidence="4" id="KW-1185">Reference proteome</keyword>
<dbReference type="EMBL" id="BMEY01000007">
    <property type="protein sequence ID" value="GGA74384.1"/>
    <property type="molecule type" value="Genomic_DNA"/>
</dbReference>
<protein>
    <submittedName>
        <fullName evidence="3">Phosphoglycolate phosphatase</fullName>
    </submittedName>
</protein>
<dbReference type="Gene3D" id="3.40.50.1000">
    <property type="entry name" value="HAD superfamily/HAD-like"/>
    <property type="match status" value="1"/>
</dbReference>
<dbReference type="PANTHER" id="PTHR43434">
    <property type="entry name" value="PHOSPHOGLYCOLATE PHOSPHATASE"/>
    <property type="match status" value="1"/>
</dbReference>
<dbReference type="Pfam" id="PF13419">
    <property type="entry name" value="HAD_2"/>
    <property type="match status" value="1"/>
</dbReference>
<dbReference type="GO" id="GO:0008967">
    <property type="term" value="F:phosphoglycolate phosphatase activity"/>
    <property type="evidence" value="ECO:0007669"/>
    <property type="project" value="TreeGrafter"/>
</dbReference>
<comment type="caution">
    <text evidence="3">The sequence shown here is derived from an EMBL/GenBank/DDBJ whole genome shotgun (WGS) entry which is preliminary data.</text>
</comment>
<reference evidence="3" key="1">
    <citation type="journal article" date="2014" name="Int. J. Syst. Evol. Microbiol.">
        <title>Complete genome sequence of Corynebacterium casei LMG S-19264T (=DSM 44701T), isolated from a smear-ripened cheese.</title>
        <authorList>
            <consortium name="US DOE Joint Genome Institute (JGI-PGF)"/>
            <person name="Walter F."/>
            <person name="Albersmeier A."/>
            <person name="Kalinowski J."/>
            <person name="Ruckert C."/>
        </authorList>
    </citation>
    <scope>NUCLEOTIDE SEQUENCE</scope>
    <source>
        <strain evidence="3">CGMCC 1.12408</strain>
    </source>
</reference>
<dbReference type="SUPFAM" id="SSF56784">
    <property type="entry name" value="HAD-like"/>
    <property type="match status" value="1"/>
</dbReference>
<evidence type="ECO:0000256" key="1">
    <source>
        <dbReference type="ARBA" id="ARBA00022801"/>
    </source>
</evidence>
<dbReference type="InterPro" id="IPR050155">
    <property type="entry name" value="HAD-like_hydrolase_sf"/>
</dbReference>
<keyword evidence="1" id="KW-0378">Hydrolase</keyword>
<accession>A0A916RWM2</accession>
<dbReference type="Gene3D" id="1.10.150.240">
    <property type="entry name" value="Putative phosphatase, domain 2"/>
    <property type="match status" value="1"/>
</dbReference>
<evidence type="ECO:0000313" key="4">
    <source>
        <dbReference type="Proteomes" id="UP000613512"/>
    </source>
</evidence>
<dbReference type="NCBIfam" id="TIGR01549">
    <property type="entry name" value="HAD-SF-IA-v1"/>
    <property type="match status" value="1"/>
</dbReference>
<organism evidence="3 4">
    <name type="scientific">Ornithinibacillus halotolerans</name>
    <dbReference type="NCBI Taxonomy" id="1274357"/>
    <lineage>
        <taxon>Bacteria</taxon>
        <taxon>Bacillati</taxon>
        <taxon>Bacillota</taxon>
        <taxon>Bacilli</taxon>
        <taxon>Bacillales</taxon>
        <taxon>Bacillaceae</taxon>
        <taxon>Ornithinibacillus</taxon>
    </lineage>
</organism>
<dbReference type="InterPro" id="IPR023214">
    <property type="entry name" value="HAD_sf"/>
</dbReference>